<evidence type="ECO:0000256" key="1">
    <source>
        <dbReference type="PROSITE-ProRule" id="PRU00176"/>
    </source>
</evidence>
<dbReference type="InterPro" id="IPR035979">
    <property type="entry name" value="RBD_domain_sf"/>
</dbReference>
<reference evidence="3 4" key="1">
    <citation type="submission" date="2016-04" db="EMBL/GenBank/DDBJ databases">
        <title>The genome of Intoshia linei affirms orthonectids as highly simplified spiralians.</title>
        <authorList>
            <person name="Mikhailov K.V."/>
            <person name="Slusarev G.S."/>
            <person name="Nikitin M.A."/>
            <person name="Logacheva M.D."/>
            <person name="Penin A."/>
            <person name="Aleoshin V."/>
            <person name="Panchin Y.V."/>
        </authorList>
    </citation>
    <scope>NUCLEOTIDE SEQUENCE [LARGE SCALE GENOMIC DNA]</scope>
    <source>
        <strain evidence="3">Intl2013</strain>
        <tissue evidence="3">Whole animal</tissue>
    </source>
</reference>
<organism evidence="3 4">
    <name type="scientific">Intoshia linei</name>
    <dbReference type="NCBI Taxonomy" id="1819745"/>
    <lineage>
        <taxon>Eukaryota</taxon>
        <taxon>Metazoa</taxon>
        <taxon>Spiralia</taxon>
        <taxon>Lophotrochozoa</taxon>
        <taxon>Mesozoa</taxon>
        <taxon>Orthonectida</taxon>
        <taxon>Rhopaluridae</taxon>
        <taxon>Intoshia</taxon>
    </lineage>
</organism>
<comment type="caution">
    <text evidence="3">The sequence shown here is derived from an EMBL/GenBank/DDBJ whole genome shotgun (WGS) entry which is preliminary data.</text>
</comment>
<dbReference type="EMBL" id="LWCA01000189">
    <property type="protein sequence ID" value="OAF70090.1"/>
    <property type="molecule type" value="Genomic_DNA"/>
</dbReference>
<proteinExistence type="predicted"/>
<dbReference type="GO" id="GO:0003723">
    <property type="term" value="F:RNA binding"/>
    <property type="evidence" value="ECO:0007669"/>
    <property type="project" value="UniProtKB-UniRule"/>
</dbReference>
<dbReference type="CDD" id="cd00590">
    <property type="entry name" value="RRM_SF"/>
    <property type="match status" value="1"/>
</dbReference>
<evidence type="ECO:0000313" key="3">
    <source>
        <dbReference type="EMBL" id="OAF70090.1"/>
    </source>
</evidence>
<keyword evidence="4" id="KW-1185">Reference proteome</keyword>
<accession>A0A177B7I9</accession>
<dbReference type="InterPro" id="IPR000504">
    <property type="entry name" value="RRM_dom"/>
</dbReference>
<dbReference type="PROSITE" id="PS50102">
    <property type="entry name" value="RRM"/>
    <property type="match status" value="1"/>
</dbReference>
<dbReference type="Pfam" id="PF00076">
    <property type="entry name" value="RRM_1"/>
    <property type="match status" value="1"/>
</dbReference>
<name>A0A177B7I9_9BILA</name>
<dbReference type="AlphaFoldDB" id="A0A177B7I9"/>
<sequence length="161" mass="18722">MQTRQTVQPERGTMNCSIVVKNIKKCISKAAIKSFFNKFGTIQYIGNLIPSKYQLDTYLCYIHYSALSECEEAIRNMNNVSFIWNNSSRLYVEYNKSNIEAPCDYTKVSQSFMENIFNKKTYNDVIMNGIGNFTICAKLNSFIKLKEQLARGQYFYRSPMN</sequence>
<dbReference type="Proteomes" id="UP000078046">
    <property type="component" value="Unassembled WGS sequence"/>
</dbReference>
<evidence type="ECO:0000259" key="2">
    <source>
        <dbReference type="PROSITE" id="PS50102"/>
    </source>
</evidence>
<keyword evidence="1" id="KW-0694">RNA-binding</keyword>
<dbReference type="SUPFAM" id="SSF54928">
    <property type="entry name" value="RNA-binding domain, RBD"/>
    <property type="match status" value="1"/>
</dbReference>
<feature type="domain" description="RRM" evidence="2">
    <location>
        <begin position="16"/>
        <end position="97"/>
    </location>
</feature>
<protein>
    <recommendedName>
        <fullName evidence="2">RRM domain-containing protein</fullName>
    </recommendedName>
</protein>
<dbReference type="InterPro" id="IPR012677">
    <property type="entry name" value="Nucleotide-bd_a/b_plait_sf"/>
</dbReference>
<dbReference type="Gene3D" id="3.30.70.330">
    <property type="match status" value="1"/>
</dbReference>
<evidence type="ECO:0000313" key="4">
    <source>
        <dbReference type="Proteomes" id="UP000078046"/>
    </source>
</evidence>
<gene>
    <name evidence="3" type="ORF">A3Q56_02150</name>
</gene>